<protein>
    <submittedName>
        <fullName evidence="9">Sortase-associated OmpA-like protein PdsO</fullName>
    </submittedName>
</protein>
<dbReference type="Gene3D" id="3.30.1330.60">
    <property type="entry name" value="OmpA-like domain"/>
    <property type="match status" value="1"/>
</dbReference>
<dbReference type="NCBIfam" id="TIGR03789">
    <property type="entry name" value="pdsO"/>
    <property type="match status" value="1"/>
</dbReference>
<evidence type="ECO:0000313" key="11">
    <source>
        <dbReference type="Proteomes" id="UP000321917"/>
    </source>
</evidence>
<feature type="domain" description="OmpA-like" evidence="7">
    <location>
        <begin position="188"/>
        <end position="305"/>
    </location>
</feature>
<dbReference type="InterPro" id="IPR006664">
    <property type="entry name" value="OMP_bac"/>
</dbReference>
<organism evidence="9 11">
    <name type="scientific">Colwellia hornerae</name>
    <dbReference type="NCBI Taxonomy" id="89402"/>
    <lineage>
        <taxon>Bacteria</taxon>
        <taxon>Pseudomonadati</taxon>
        <taxon>Pseudomonadota</taxon>
        <taxon>Gammaproteobacteria</taxon>
        <taxon>Alteromonadales</taxon>
        <taxon>Colwelliaceae</taxon>
        <taxon>Colwellia</taxon>
    </lineage>
</organism>
<dbReference type="GO" id="GO:0009279">
    <property type="term" value="C:cell outer membrane"/>
    <property type="evidence" value="ECO:0007669"/>
    <property type="project" value="UniProtKB-SubCell"/>
</dbReference>
<feature type="transmembrane region" description="Helical" evidence="6">
    <location>
        <begin position="98"/>
        <end position="128"/>
    </location>
</feature>
<dbReference type="EMBL" id="VOLQ01000006">
    <property type="protein sequence ID" value="TWX70071.1"/>
    <property type="molecule type" value="Genomic_DNA"/>
</dbReference>
<dbReference type="Proteomes" id="UP000321525">
    <property type="component" value="Unassembled WGS sequence"/>
</dbReference>
<name>A0A5C6QMW8_9GAMM</name>
<evidence type="ECO:0000313" key="10">
    <source>
        <dbReference type="Proteomes" id="UP000321525"/>
    </source>
</evidence>
<dbReference type="Proteomes" id="UP000321917">
    <property type="component" value="Unassembled WGS sequence"/>
</dbReference>
<dbReference type="InterPro" id="IPR006665">
    <property type="entry name" value="OmpA-like"/>
</dbReference>
<evidence type="ECO:0000256" key="2">
    <source>
        <dbReference type="ARBA" id="ARBA00023136"/>
    </source>
</evidence>
<evidence type="ECO:0000256" key="4">
    <source>
        <dbReference type="PROSITE-ProRule" id="PRU00473"/>
    </source>
</evidence>
<keyword evidence="6" id="KW-1133">Transmembrane helix</keyword>
<evidence type="ECO:0000313" key="8">
    <source>
        <dbReference type="EMBL" id="TWX60315.1"/>
    </source>
</evidence>
<proteinExistence type="predicted"/>
<evidence type="ECO:0000256" key="6">
    <source>
        <dbReference type="SAM" id="Phobius"/>
    </source>
</evidence>
<dbReference type="EMBL" id="VOLR01000009">
    <property type="protein sequence ID" value="TWX60315.1"/>
    <property type="molecule type" value="Genomic_DNA"/>
</dbReference>
<accession>A0A5C6QMW8</accession>
<gene>
    <name evidence="9" type="primary">pdsO</name>
    <name evidence="8" type="ORF">ESZ26_08070</name>
    <name evidence="9" type="ORF">ESZ27_04760</name>
</gene>
<dbReference type="InterPro" id="IPR022511">
    <property type="entry name" value="PdsO"/>
</dbReference>
<keyword evidence="6" id="KW-0812">Transmembrane</keyword>
<dbReference type="PANTHER" id="PTHR30329">
    <property type="entry name" value="STATOR ELEMENT OF FLAGELLAR MOTOR COMPLEX"/>
    <property type="match status" value="1"/>
</dbReference>
<keyword evidence="5" id="KW-0175">Coiled coil</keyword>
<evidence type="ECO:0000313" key="9">
    <source>
        <dbReference type="EMBL" id="TWX70071.1"/>
    </source>
</evidence>
<dbReference type="PRINTS" id="PR01021">
    <property type="entry name" value="OMPADOMAIN"/>
</dbReference>
<dbReference type="SUPFAM" id="SSF103088">
    <property type="entry name" value="OmpA-like"/>
    <property type="match status" value="1"/>
</dbReference>
<comment type="subcellular location">
    <subcellularLocation>
        <location evidence="1">Cell outer membrane</location>
    </subcellularLocation>
</comment>
<dbReference type="Pfam" id="PF00691">
    <property type="entry name" value="OmpA"/>
    <property type="match status" value="1"/>
</dbReference>
<dbReference type="PANTHER" id="PTHR30329:SF21">
    <property type="entry name" value="LIPOPROTEIN YIAD-RELATED"/>
    <property type="match status" value="1"/>
</dbReference>
<evidence type="ECO:0000256" key="5">
    <source>
        <dbReference type="SAM" id="Coils"/>
    </source>
</evidence>
<evidence type="ECO:0000256" key="1">
    <source>
        <dbReference type="ARBA" id="ARBA00004442"/>
    </source>
</evidence>
<keyword evidence="2 4" id="KW-0472">Membrane</keyword>
<feature type="coiled-coil region" evidence="5">
    <location>
        <begin position="127"/>
        <end position="193"/>
    </location>
</feature>
<keyword evidence="10" id="KW-1185">Reference proteome</keyword>
<comment type="caution">
    <text evidence="9">The sequence shown here is derived from an EMBL/GenBank/DDBJ whole genome shotgun (WGS) entry which is preliminary data.</text>
</comment>
<feature type="transmembrane region" description="Helical" evidence="6">
    <location>
        <begin position="56"/>
        <end position="78"/>
    </location>
</feature>
<evidence type="ECO:0000256" key="3">
    <source>
        <dbReference type="ARBA" id="ARBA00023237"/>
    </source>
</evidence>
<reference evidence="9 11" key="1">
    <citation type="submission" date="2019-07" db="EMBL/GenBank/DDBJ databases">
        <title>Genomes of sea-ice associated Colwellia species.</title>
        <authorList>
            <person name="Bowman J.P."/>
        </authorList>
    </citation>
    <scope>NUCLEOTIDE SEQUENCE [LARGE SCALE GENOMIC DNA]</scope>
    <source>
        <strain evidence="8 10">ACAM 607</strain>
        <strain evidence="9 11">IC036</strain>
    </source>
</reference>
<dbReference type="AlphaFoldDB" id="A0A5C6QMW8"/>
<dbReference type="InterPro" id="IPR050330">
    <property type="entry name" value="Bact_OuterMem_StrucFunc"/>
</dbReference>
<dbReference type="PROSITE" id="PS51123">
    <property type="entry name" value="OMPA_2"/>
    <property type="match status" value="1"/>
</dbReference>
<dbReference type="CDD" id="cd07185">
    <property type="entry name" value="OmpA_C-like"/>
    <property type="match status" value="1"/>
</dbReference>
<dbReference type="InterPro" id="IPR036737">
    <property type="entry name" value="OmpA-like_sf"/>
</dbReference>
<keyword evidence="3" id="KW-0998">Cell outer membrane</keyword>
<dbReference type="OrthoDB" id="7061829at2"/>
<evidence type="ECO:0000259" key="7">
    <source>
        <dbReference type="PROSITE" id="PS51123"/>
    </source>
</evidence>
<sequence>MRAIVVIATLLPHLFITLPFLCRFKAYFSCFNYLVNKKHLNHLGINMKKINSKLNPAKLFLITALIAAPTLSHSAYAFEKSNLTTSESVELSDRDKESIGLGSGMIIGAIFGGPIGAILVGATGTLIAKTQNDKENLSELQASLKKQEQNYLLAASQFRRDLHRSEQNHQLELSVLEQNVDKKHQNVSQLQAENLLMSLQFSTGSSDLQPHYKSQIVALAEMLQQSPKLFIDLSGYTDKQGNKKLNQALSIARVNTVKNALIDQGVKAERIKLFAFGEQAPVVANTQQEVSFYDRRVVIKLHSNTEQVANNY</sequence>